<evidence type="ECO:0000313" key="2">
    <source>
        <dbReference type="EMBL" id="JAD69887.1"/>
    </source>
</evidence>
<feature type="chain" id="PRO_5002063295" evidence="1">
    <location>
        <begin position="26"/>
        <end position="47"/>
    </location>
</feature>
<evidence type="ECO:0000256" key="1">
    <source>
        <dbReference type="SAM" id="SignalP"/>
    </source>
</evidence>
<protein>
    <submittedName>
        <fullName evidence="2">Uncharacterized protein</fullName>
    </submittedName>
</protein>
<name>A0A0A9CEE9_ARUDO</name>
<organism evidence="2">
    <name type="scientific">Arundo donax</name>
    <name type="common">Giant reed</name>
    <name type="synonym">Donax arundinaceus</name>
    <dbReference type="NCBI Taxonomy" id="35708"/>
    <lineage>
        <taxon>Eukaryota</taxon>
        <taxon>Viridiplantae</taxon>
        <taxon>Streptophyta</taxon>
        <taxon>Embryophyta</taxon>
        <taxon>Tracheophyta</taxon>
        <taxon>Spermatophyta</taxon>
        <taxon>Magnoliopsida</taxon>
        <taxon>Liliopsida</taxon>
        <taxon>Poales</taxon>
        <taxon>Poaceae</taxon>
        <taxon>PACMAD clade</taxon>
        <taxon>Arundinoideae</taxon>
        <taxon>Arundineae</taxon>
        <taxon>Arundo</taxon>
    </lineage>
</organism>
<reference evidence="2" key="1">
    <citation type="submission" date="2014-09" db="EMBL/GenBank/DDBJ databases">
        <authorList>
            <person name="Magalhaes I.L.F."/>
            <person name="Oliveira U."/>
            <person name="Santos F.R."/>
            <person name="Vidigal T.H.D.A."/>
            <person name="Brescovit A.D."/>
            <person name="Santos A.J."/>
        </authorList>
    </citation>
    <scope>NUCLEOTIDE SEQUENCE</scope>
    <source>
        <tissue evidence="2">Shoot tissue taken approximately 20 cm above the soil surface</tissue>
    </source>
</reference>
<accession>A0A0A9CEE9</accession>
<keyword evidence="1" id="KW-0732">Signal</keyword>
<sequence length="47" mass="4838">MRSVVHHIVSLSSALVAFPLQSAACSQLTAPTHPSAAQSLRALDPVA</sequence>
<dbReference type="EMBL" id="GBRH01228008">
    <property type="protein sequence ID" value="JAD69887.1"/>
    <property type="molecule type" value="Transcribed_RNA"/>
</dbReference>
<feature type="signal peptide" evidence="1">
    <location>
        <begin position="1"/>
        <end position="25"/>
    </location>
</feature>
<proteinExistence type="predicted"/>
<dbReference type="AlphaFoldDB" id="A0A0A9CEE9"/>
<reference evidence="2" key="2">
    <citation type="journal article" date="2015" name="Data Brief">
        <title>Shoot transcriptome of the giant reed, Arundo donax.</title>
        <authorList>
            <person name="Barrero R.A."/>
            <person name="Guerrero F.D."/>
            <person name="Moolhuijzen P."/>
            <person name="Goolsby J.A."/>
            <person name="Tidwell J."/>
            <person name="Bellgard S.E."/>
            <person name="Bellgard M.I."/>
        </authorList>
    </citation>
    <scope>NUCLEOTIDE SEQUENCE</scope>
    <source>
        <tissue evidence="2">Shoot tissue taken approximately 20 cm above the soil surface</tissue>
    </source>
</reference>